<reference evidence="2 3" key="1">
    <citation type="submission" date="2019-10" db="EMBL/GenBank/DDBJ databases">
        <title>Nocardia macrotermitis sp. nov. and Nocardia aurantia sp. nov., isolated from the gut of fungus growing-termite Macrotermes natalensis.</title>
        <authorList>
            <person name="Benndorf R."/>
            <person name="Schwitalla J."/>
            <person name="Martin K."/>
            <person name="De Beer W."/>
            <person name="Kaster A.-K."/>
            <person name="Vollmers J."/>
            <person name="Poulsen M."/>
            <person name="Beemelmanns C."/>
        </authorList>
    </citation>
    <scope>NUCLEOTIDE SEQUENCE [LARGE SCALE GENOMIC DNA]</scope>
    <source>
        <strain evidence="2 3">RB20</strain>
    </source>
</reference>
<evidence type="ECO:0008006" key="4">
    <source>
        <dbReference type="Google" id="ProtNLM"/>
    </source>
</evidence>
<organism evidence="2 3">
    <name type="scientific">Nocardia macrotermitis</name>
    <dbReference type="NCBI Taxonomy" id="2585198"/>
    <lineage>
        <taxon>Bacteria</taxon>
        <taxon>Bacillati</taxon>
        <taxon>Actinomycetota</taxon>
        <taxon>Actinomycetes</taxon>
        <taxon>Mycobacteriales</taxon>
        <taxon>Nocardiaceae</taxon>
        <taxon>Nocardia</taxon>
    </lineage>
</organism>
<feature type="signal peptide" evidence="1">
    <location>
        <begin position="1"/>
        <end position="31"/>
    </location>
</feature>
<evidence type="ECO:0000313" key="3">
    <source>
        <dbReference type="Proteomes" id="UP000438448"/>
    </source>
</evidence>
<dbReference type="Proteomes" id="UP000438448">
    <property type="component" value="Unassembled WGS sequence"/>
</dbReference>
<feature type="chain" id="PRO_5039576356" description="Secreted protein" evidence="1">
    <location>
        <begin position="32"/>
        <end position="138"/>
    </location>
</feature>
<keyword evidence="1" id="KW-0732">Signal</keyword>
<evidence type="ECO:0000256" key="1">
    <source>
        <dbReference type="SAM" id="SignalP"/>
    </source>
</evidence>
<accession>A0A7K0CWI5</accession>
<sequence length="138" mass="14378">MMKSKFGRAGVLVSGVAMTVAAAAMSTGTAAADTDGGCGGPAYANVCISMDGGTLNYAGYTNFANGATGTIHLWLWDYTEKAGGVRVFTTDFPAATGPHHYRPGGLADPTPGHDYKAEMRVQWGNVKTDTYLSPDMFA</sequence>
<dbReference type="EMBL" id="WEGK01000002">
    <property type="protein sequence ID" value="MQY17771.1"/>
    <property type="molecule type" value="Genomic_DNA"/>
</dbReference>
<keyword evidence="3" id="KW-1185">Reference proteome</keyword>
<dbReference type="OrthoDB" id="4552796at2"/>
<protein>
    <recommendedName>
        <fullName evidence="4">Secreted protein</fullName>
    </recommendedName>
</protein>
<dbReference type="RefSeq" id="WP_153407896.1">
    <property type="nucleotide sequence ID" value="NZ_WEGK01000002.1"/>
</dbReference>
<dbReference type="AlphaFoldDB" id="A0A7K0CWI5"/>
<gene>
    <name evidence="2" type="ORF">NRB20_08370</name>
</gene>
<name>A0A7K0CWI5_9NOCA</name>
<evidence type="ECO:0000313" key="2">
    <source>
        <dbReference type="EMBL" id="MQY17771.1"/>
    </source>
</evidence>
<comment type="caution">
    <text evidence="2">The sequence shown here is derived from an EMBL/GenBank/DDBJ whole genome shotgun (WGS) entry which is preliminary data.</text>
</comment>
<proteinExistence type="predicted"/>